<sequence length="285" mass="33913">MARTNVYGKAGNNFYKVAEHSLDSVWDYRLEEDYEIDFVEQGGGNYVLGENEIFFIKTKDEDIGEYFDKMKQPSSCNSITRNALKKIETIYVFESINDRFHLYIQRIMPSARIEKTYLSFKPDIRLAHIETNKISIPINNYTHLYWSQEKQKIYFRKFSDLELVLPSFSKYYREATKEDIGLFKNNEKYPFLKVQNLDVESLPKTKLKTIAMIVDELDKVKEKWEEYKAYALKYKQDFIKDDKFEINNAKDIDHLSDIVFRKIYTTEAGEEEIRITNSYKTIPNK</sequence>
<gene>
    <name evidence="1" type="ORF">V3I05_03885</name>
</gene>
<organism evidence="1 2">
    <name type="scientific">Helicobacter mastomyrinus</name>
    <dbReference type="NCBI Taxonomy" id="287948"/>
    <lineage>
        <taxon>Bacteria</taxon>
        <taxon>Pseudomonadati</taxon>
        <taxon>Campylobacterota</taxon>
        <taxon>Epsilonproteobacteria</taxon>
        <taxon>Campylobacterales</taxon>
        <taxon>Helicobacteraceae</taxon>
        <taxon>Helicobacter</taxon>
    </lineage>
</organism>
<name>A0ABZ3F9K5_9HELI</name>
<reference evidence="1 2" key="1">
    <citation type="submission" date="2024-02" db="EMBL/GenBank/DDBJ databases">
        <title>Genome and pathogenicity analysis of Helicobacter mastomyrinus isolated from mice.</title>
        <authorList>
            <person name="Zhu L."/>
        </authorList>
    </citation>
    <scope>NUCLEOTIDE SEQUENCE [LARGE SCALE GENOMIC DNA]</scope>
    <source>
        <strain evidence="1 2">Hm-17</strain>
    </source>
</reference>
<evidence type="ECO:0008006" key="3">
    <source>
        <dbReference type="Google" id="ProtNLM"/>
    </source>
</evidence>
<evidence type="ECO:0000313" key="2">
    <source>
        <dbReference type="Proteomes" id="UP001434737"/>
    </source>
</evidence>
<proteinExistence type="predicted"/>
<dbReference type="Proteomes" id="UP001434737">
    <property type="component" value="Chromosome"/>
</dbReference>
<dbReference type="RefSeq" id="WP_343354067.1">
    <property type="nucleotide sequence ID" value="NZ_CP145316.1"/>
</dbReference>
<evidence type="ECO:0000313" key="1">
    <source>
        <dbReference type="EMBL" id="XAM18828.1"/>
    </source>
</evidence>
<accession>A0ABZ3F9K5</accession>
<dbReference type="EMBL" id="CP145316">
    <property type="protein sequence ID" value="XAM18828.1"/>
    <property type="molecule type" value="Genomic_DNA"/>
</dbReference>
<protein>
    <recommendedName>
        <fullName evidence="3">DUF2972 domain-containing protein</fullName>
    </recommendedName>
</protein>
<keyword evidence="2" id="KW-1185">Reference proteome</keyword>